<proteinExistence type="predicted"/>
<reference evidence="1 2" key="1">
    <citation type="submission" date="2015-04" db="EMBL/GenBank/DDBJ databases">
        <authorList>
            <person name="Syromyatnikov M.Y."/>
            <person name="Popov V.N."/>
        </authorList>
    </citation>
    <scope>NUCLEOTIDE SEQUENCE [LARGE SCALE GENOMIC DNA]</scope>
</reference>
<dbReference type="Proteomes" id="UP000183832">
    <property type="component" value="Unassembled WGS sequence"/>
</dbReference>
<dbReference type="EMBL" id="CVRI01000047">
    <property type="protein sequence ID" value="CRK97761.1"/>
    <property type="molecule type" value="Genomic_DNA"/>
</dbReference>
<keyword evidence="2" id="KW-1185">Reference proteome</keyword>
<evidence type="ECO:0000313" key="1">
    <source>
        <dbReference type="EMBL" id="CRK97761.1"/>
    </source>
</evidence>
<evidence type="ECO:0000313" key="2">
    <source>
        <dbReference type="Proteomes" id="UP000183832"/>
    </source>
</evidence>
<accession>A0A1J1IH49</accession>
<gene>
    <name evidence="1" type="ORF">CLUMA_CG011141</name>
</gene>
<sequence>MLENHSSAYPAGKVGSGFLAAKFNGFVLLTRLRHYPTLCSHNENPWNIMLCKYLKEVHKALKWNHVVKGGINLINAICFNIVLML</sequence>
<dbReference type="AlphaFoldDB" id="A0A1J1IH49"/>
<name>A0A1J1IH49_9DIPT</name>
<organism evidence="1 2">
    <name type="scientific">Clunio marinus</name>
    <dbReference type="NCBI Taxonomy" id="568069"/>
    <lineage>
        <taxon>Eukaryota</taxon>
        <taxon>Metazoa</taxon>
        <taxon>Ecdysozoa</taxon>
        <taxon>Arthropoda</taxon>
        <taxon>Hexapoda</taxon>
        <taxon>Insecta</taxon>
        <taxon>Pterygota</taxon>
        <taxon>Neoptera</taxon>
        <taxon>Endopterygota</taxon>
        <taxon>Diptera</taxon>
        <taxon>Nematocera</taxon>
        <taxon>Chironomoidea</taxon>
        <taxon>Chironomidae</taxon>
        <taxon>Clunio</taxon>
    </lineage>
</organism>
<protein>
    <submittedName>
        <fullName evidence="1">CLUMA_CG011141, isoform A</fullName>
    </submittedName>
</protein>